<evidence type="ECO:0000256" key="6">
    <source>
        <dbReference type="ARBA" id="ARBA00023002"/>
    </source>
</evidence>
<accession>A0ABX0VD31</accession>
<keyword evidence="7" id="KW-0028">Amino-acid biosynthesis</keyword>
<reference evidence="9 10" key="1">
    <citation type="submission" date="2020-03" db="EMBL/GenBank/DDBJ databases">
        <title>The genome sequence of Microvirga sp. c23x22.</title>
        <authorList>
            <person name="Zhang X."/>
        </authorList>
    </citation>
    <scope>NUCLEOTIDE SEQUENCE [LARGE SCALE GENOMIC DNA]</scope>
    <source>
        <strain evidence="10">c23x22</strain>
    </source>
</reference>
<dbReference type="RefSeq" id="WP_167673476.1">
    <property type="nucleotide sequence ID" value="NZ_JAATJS010000004.1"/>
</dbReference>
<organism evidence="9 10">
    <name type="scientific">Microvirga terricola</name>
    <dbReference type="NCBI Taxonomy" id="2719797"/>
    <lineage>
        <taxon>Bacteria</taxon>
        <taxon>Pseudomonadati</taxon>
        <taxon>Pseudomonadota</taxon>
        <taxon>Alphaproteobacteria</taxon>
        <taxon>Hyphomicrobiales</taxon>
        <taxon>Methylobacteriaceae</taxon>
        <taxon>Microvirga</taxon>
    </lineage>
</organism>
<keyword evidence="6" id="KW-0560">Oxidoreductase</keyword>
<name>A0ABX0VD31_9HYPH</name>
<evidence type="ECO:0000256" key="2">
    <source>
        <dbReference type="ARBA" id="ARBA00001974"/>
    </source>
</evidence>
<dbReference type="SUPFAM" id="SSF52343">
    <property type="entry name" value="Ferredoxin reductase-like, C-terminal NADP-linked domain"/>
    <property type="match status" value="1"/>
</dbReference>
<keyword evidence="4" id="KW-0288">FMN</keyword>
<protein>
    <recommendedName>
        <fullName evidence="8">FAD-binding FR-type domain-containing protein</fullName>
    </recommendedName>
</protein>
<dbReference type="Gene3D" id="1.20.990.10">
    <property type="entry name" value="NADPH-cytochrome p450 Reductase, Chain A, domain 3"/>
    <property type="match status" value="1"/>
</dbReference>
<evidence type="ECO:0000313" key="9">
    <source>
        <dbReference type="EMBL" id="NIX77578.1"/>
    </source>
</evidence>
<dbReference type="Pfam" id="PF00667">
    <property type="entry name" value="FAD_binding_1"/>
    <property type="match status" value="1"/>
</dbReference>
<dbReference type="InterPro" id="IPR001709">
    <property type="entry name" value="Flavoprot_Pyr_Nucl_cyt_Rdtase"/>
</dbReference>
<dbReference type="InterPro" id="IPR017927">
    <property type="entry name" value="FAD-bd_FR_type"/>
</dbReference>
<evidence type="ECO:0000259" key="8">
    <source>
        <dbReference type="PROSITE" id="PS51384"/>
    </source>
</evidence>
<evidence type="ECO:0000256" key="7">
    <source>
        <dbReference type="ARBA" id="ARBA00023192"/>
    </source>
</evidence>
<dbReference type="PRINTS" id="PR00410">
    <property type="entry name" value="PHEHYDRXLASE"/>
</dbReference>
<dbReference type="InterPro" id="IPR017938">
    <property type="entry name" value="Riboflavin_synthase-like_b-brl"/>
</dbReference>
<dbReference type="InterPro" id="IPR023173">
    <property type="entry name" value="NADPH_Cyt_P450_Rdtase_alpha"/>
</dbReference>
<dbReference type="InterPro" id="IPR003097">
    <property type="entry name" value="CysJ-like_FAD-binding"/>
</dbReference>
<dbReference type="Gene3D" id="3.40.50.80">
    <property type="entry name" value="Nucleotide-binding domain of ferredoxin-NADP reductase (FNR) module"/>
    <property type="match status" value="1"/>
</dbReference>
<keyword evidence="5" id="KW-0274">FAD</keyword>
<dbReference type="EMBL" id="JAATJS010000004">
    <property type="protein sequence ID" value="NIX77578.1"/>
    <property type="molecule type" value="Genomic_DNA"/>
</dbReference>
<comment type="cofactor">
    <cofactor evidence="1">
        <name>FMN</name>
        <dbReference type="ChEBI" id="CHEBI:58210"/>
    </cofactor>
</comment>
<keyword evidence="3" id="KW-0285">Flavoprotein</keyword>
<keyword evidence="10" id="KW-1185">Reference proteome</keyword>
<evidence type="ECO:0000256" key="3">
    <source>
        <dbReference type="ARBA" id="ARBA00022630"/>
    </source>
</evidence>
<sequence length="373" mass="41250">MPQTALLAASQLSSAPSVLELDREPVLGQVARHVELDSSRADKKTVHLALRFPEKTPAYEPGDALEIYPQNDESLVDKVLDVAGLSGDDHLRTALVHERDITTLSLATVERFVMTTGHREARELLCSGAIPAWIEGRQFSDLLERFPATLTSQQLLVLTTPLRPRAYSIASSRKAVGTEAHLLISATTTPVKAGVASAYLTSRVTIGAQVRVRLRPNNQFRLPAPATDIIMIGAGTGIAPFRAFLQERRAIQAPGRNWLVLGARHEERGFPYRAEWSEAMTDGSLHRLDLAFSGYEPNKIYVQDRLWENRAEIVRWLDNGASLYVCGDAKGMAKDVRAILVRIVAEVTAVASDTAELMVADLERQRRYCQDVY</sequence>
<gene>
    <name evidence="9" type="ORF">HB375_13295</name>
</gene>
<dbReference type="Pfam" id="PF00175">
    <property type="entry name" value="NAD_binding_1"/>
    <property type="match status" value="1"/>
</dbReference>
<dbReference type="PANTHER" id="PTHR19384:SF128">
    <property type="entry name" value="NADPH OXIDOREDUCTASE A"/>
    <property type="match status" value="1"/>
</dbReference>
<dbReference type="PANTHER" id="PTHR19384">
    <property type="entry name" value="NITRIC OXIDE SYNTHASE-RELATED"/>
    <property type="match status" value="1"/>
</dbReference>
<dbReference type="Gene3D" id="2.40.30.10">
    <property type="entry name" value="Translation factors"/>
    <property type="match status" value="1"/>
</dbReference>
<dbReference type="PROSITE" id="PS51384">
    <property type="entry name" value="FAD_FR"/>
    <property type="match status" value="1"/>
</dbReference>
<comment type="caution">
    <text evidence="9">The sequence shown here is derived from an EMBL/GenBank/DDBJ whole genome shotgun (WGS) entry which is preliminary data.</text>
</comment>
<dbReference type="PRINTS" id="PR00371">
    <property type="entry name" value="FPNCR"/>
</dbReference>
<evidence type="ECO:0000256" key="1">
    <source>
        <dbReference type="ARBA" id="ARBA00001917"/>
    </source>
</evidence>
<dbReference type="InterPro" id="IPR039261">
    <property type="entry name" value="FNR_nucleotide-bd"/>
</dbReference>
<evidence type="ECO:0000256" key="4">
    <source>
        <dbReference type="ARBA" id="ARBA00022643"/>
    </source>
</evidence>
<comment type="cofactor">
    <cofactor evidence="2">
        <name>FAD</name>
        <dbReference type="ChEBI" id="CHEBI:57692"/>
    </cofactor>
</comment>
<dbReference type="InterPro" id="IPR001433">
    <property type="entry name" value="OxRdtase_FAD/NAD-bd"/>
</dbReference>
<keyword evidence="7" id="KW-0198">Cysteine biosynthesis</keyword>
<evidence type="ECO:0000256" key="5">
    <source>
        <dbReference type="ARBA" id="ARBA00022827"/>
    </source>
</evidence>
<proteinExistence type="predicted"/>
<evidence type="ECO:0000313" key="10">
    <source>
        <dbReference type="Proteomes" id="UP000707352"/>
    </source>
</evidence>
<dbReference type="Proteomes" id="UP000707352">
    <property type="component" value="Unassembled WGS sequence"/>
</dbReference>
<feature type="domain" description="FAD-binding FR-type" evidence="8">
    <location>
        <begin position="23"/>
        <end position="223"/>
    </location>
</feature>
<dbReference type="SUPFAM" id="SSF63380">
    <property type="entry name" value="Riboflavin synthase domain-like"/>
    <property type="match status" value="1"/>
</dbReference>